<evidence type="ECO:0000256" key="4">
    <source>
        <dbReference type="ARBA" id="ARBA00022898"/>
    </source>
</evidence>
<dbReference type="Gene3D" id="3.40.640.10">
    <property type="entry name" value="Type I PLP-dependent aspartate aminotransferase-like (Major domain)"/>
    <property type="match status" value="1"/>
</dbReference>
<sequence length="493" mass="53820">MKIDQEQFKTPLFDAMVSLAESRKVSFHTPGHKSGKGISTRFRKFVGPKIFSIDLTTLDEVDSLQKPKGVIKEAQELAAKAYGADRSFFLVNGTTGGNHAMILAACGPRDKVLVARNAHKSVLAGLIFSGAEPIFFSPAVDDNLKLTLNVTYEATIRAIDAHPEAKALFLTSPNYYGICADLERIIPYAHSKGLVVMVDEAHGPHLKFHPQLPMSGVEAGADLVVQSTHKIIGGMTQASMLHAQGPRVDMTTLATVLRFVQSTSPSYILMASLDLARMQMATEGEKLLDKAIKLAAEARSKINRIPGVSCFDKAMVKNPLFSPMGDFDITKLTITVRDLGLSGYQASQILNNKYHIQVEMADPFNVLVIVSIGDRRDDLNRLVDALRDMSKEYHGKPSQSSFIAEVSLPPFGKAGQMTPREAFFRDYRYAPLDESGGLISSEIITVYPPGIPLLVPGEIVTQEVIDYIRKMDRLGATVDGLNASNSTIAVVKQ</sequence>
<dbReference type="CDD" id="cd00615">
    <property type="entry name" value="Orn_deC_like"/>
    <property type="match status" value="1"/>
</dbReference>
<evidence type="ECO:0000313" key="8">
    <source>
        <dbReference type="Proteomes" id="UP000534783"/>
    </source>
</evidence>
<dbReference type="InterPro" id="IPR015424">
    <property type="entry name" value="PyrdxlP-dep_Trfase"/>
</dbReference>
<comment type="similarity">
    <text evidence="2">Belongs to the Orn/Lys/Arg decarboxylase class-I family.</text>
</comment>
<dbReference type="Pfam" id="PF03711">
    <property type="entry name" value="OKR_DC_1_C"/>
    <property type="match status" value="1"/>
</dbReference>
<keyword evidence="7" id="KW-0808">Transferase</keyword>
<protein>
    <submittedName>
        <fullName evidence="7">Aminotransferase class I/II-fold pyridoxal phosphate-dependent enzyme</fullName>
    </submittedName>
</protein>
<gene>
    <name evidence="7" type="ORF">MNODULE_01585</name>
</gene>
<keyword evidence="4" id="KW-0663">Pyridoxal phosphate</keyword>
<dbReference type="EMBL" id="VTOW01000001">
    <property type="protein sequence ID" value="NKE69443.1"/>
    <property type="molecule type" value="Genomic_DNA"/>
</dbReference>
<dbReference type="Pfam" id="PF01276">
    <property type="entry name" value="OKR_DC_1"/>
    <property type="match status" value="1"/>
</dbReference>
<comment type="cofactor">
    <cofactor evidence="1">
        <name>pyridoxal 5'-phosphate</name>
        <dbReference type="ChEBI" id="CHEBI:597326"/>
    </cofactor>
</comment>
<name>A0A7X6I9G1_9BACT</name>
<dbReference type="Gene3D" id="3.90.100.10">
    <property type="entry name" value="Orn/Lys/Arg decarboxylase, C-terminal domain"/>
    <property type="match status" value="1"/>
</dbReference>
<proteinExistence type="inferred from homology"/>
<dbReference type="InterPro" id="IPR015421">
    <property type="entry name" value="PyrdxlP-dep_Trfase_major"/>
</dbReference>
<reference evidence="7 8" key="1">
    <citation type="journal article" date="2020" name="Nature">
        <title>Bacterial chemolithoautotrophy via manganese oxidation.</title>
        <authorList>
            <person name="Yu H."/>
            <person name="Leadbetter J.R."/>
        </authorList>
    </citation>
    <scope>NUCLEOTIDE SEQUENCE [LARGE SCALE GENOMIC DNA]</scope>
    <source>
        <strain evidence="7 8">Mn-1</strain>
    </source>
</reference>
<evidence type="ECO:0000313" key="7">
    <source>
        <dbReference type="EMBL" id="NKE69443.1"/>
    </source>
</evidence>
<keyword evidence="8" id="KW-1185">Reference proteome</keyword>
<evidence type="ECO:0000256" key="2">
    <source>
        <dbReference type="ARBA" id="ARBA00010671"/>
    </source>
</evidence>
<dbReference type="InterPro" id="IPR008286">
    <property type="entry name" value="Prn/Lys/Arg_de-COase_C"/>
</dbReference>
<accession>A0A7X6I9G1</accession>
<comment type="caution">
    <text evidence="7">The sequence shown here is derived from an EMBL/GenBank/DDBJ whole genome shotgun (WGS) entry which is preliminary data.</text>
</comment>
<dbReference type="RefSeq" id="WP_168057739.1">
    <property type="nucleotide sequence ID" value="NZ_VTOW01000001.1"/>
</dbReference>
<keyword evidence="5" id="KW-0456">Lyase</keyword>
<dbReference type="PANTHER" id="PTHR43277:SF4">
    <property type="entry name" value="ARGININE DECARBOXYLASE"/>
    <property type="match status" value="1"/>
</dbReference>
<keyword evidence="3" id="KW-0210">Decarboxylase</keyword>
<feature type="domain" description="Orn/Lys/Arg decarboxylases family 1 pyridoxal-P attachment site" evidence="6">
    <location>
        <begin position="225"/>
        <end position="239"/>
    </location>
</feature>
<dbReference type="PANTHER" id="PTHR43277">
    <property type="entry name" value="ARGININE DECARBOXYLASE"/>
    <property type="match status" value="1"/>
</dbReference>
<dbReference type="Proteomes" id="UP000534783">
    <property type="component" value="Unassembled WGS sequence"/>
</dbReference>
<dbReference type="GO" id="GO:0008483">
    <property type="term" value="F:transaminase activity"/>
    <property type="evidence" value="ECO:0007669"/>
    <property type="project" value="UniProtKB-KW"/>
</dbReference>
<dbReference type="PROSITE" id="PS00703">
    <property type="entry name" value="OKR_DC_1"/>
    <property type="match status" value="1"/>
</dbReference>
<keyword evidence="7" id="KW-0032">Aminotransferase</keyword>
<evidence type="ECO:0000256" key="1">
    <source>
        <dbReference type="ARBA" id="ARBA00001933"/>
    </source>
</evidence>
<dbReference type="GO" id="GO:0016831">
    <property type="term" value="F:carboxy-lyase activity"/>
    <property type="evidence" value="ECO:0007669"/>
    <property type="project" value="UniProtKB-KW"/>
</dbReference>
<dbReference type="AlphaFoldDB" id="A0A7X6I9G1"/>
<dbReference type="InterPro" id="IPR000310">
    <property type="entry name" value="Orn/Lys/Arg_deCO2ase_major_dom"/>
</dbReference>
<evidence type="ECO:0000256" key="3">
    <source>
        <dbReference type="ARBA" id="ARBA00022793"/>
    </source>
</evidence>
<organism evidence="7 8">
    <name type="scientific">Candidatus Manganitrophus noduliformans</name>
    <dbReference type="NCBI Taxonomy" id="2606439"/>
    <lineage>
        <taxon>Bacteria</taxon>
        <taxon>Pseudomonadati</taxon>
        <taxon>Nitrospirota</taxon>
        <taxon>Nitrospiria</taxon>
        <taxon>Candidatus Troglogloeales</taxon>
        <taxon>Candidatus Manganitrophaceae</taxon>
        <taxon>Candidatus Manganitrophus</taxon>
    </lineage>
</organism>
<evidence type="ECO:0000256" key="5">
    <source>
        <dbReference type="ARBA" id="ARBA00023239"/>
    </source>
</evidence>
<evidence type="ECO:0000259" key="6">
    <source>
        <dbReference type="PROSITE" id="PS00703"/>
    </source>
</evidence>
<dbReference type="SUPFAM" id="SSF53383">
    <property type="entry name" value="PLP-dependent transferases"/>
    <property type="match status" value="1"/>
</dbReference>
<dbReference type="InterPro" id="IPR052357">
    <property type="entry name" value="Orn_Lys_Arg_decarboxylase-I"/>
</dbReference>